<protein>
    <submittedName>
        <fullName evidence="2">GAP family protein</fullName>
    </submittedName>
</protein>
<feature type="transmembrane region" description="Helical" evidence="1">
    <location>
        <begin position="165"/>
        <end position="191"/>
    </location>
</feature>
<dbReference type="Proteomes" id="UP000518188">
    <property type="component" value="Unassembled WGS sequence"/>
</dbReference>
<dbReference type="AlphaFoldDB" id="A0A7X6MMQ0"/>
<sequence>MWGDILGMALLVSLNPVLLGFILLVISRPRPVQNLIAFWVGSLIVNIPAFVISTLVLASVPSFRSVAQDLVTPEPGSTVKPFQFVSGLVCVAIAALLAVRMRMRKRVNQGASVNVGGDSPVLVMEPDQPAPPGPPTGRIRKAMSDLGAAARRLVERAHDAWEGGALWVALVFGLCYIAPPPLVLMVATMVVGSGAPIGVQVVISIAFVFGMLAVFELALLSYAIAPARTQAVLHPLHEWTKHHRQLVLLALFAVVGLWQVVTGAGLL</sequence>
<keyword evidence="1" id="KW-0472">Membrane</keyword>
<feature type="transmembrane region" description="Helical" evidence="1">
    <location>
        <begin position="246"/>
        <end position="266"/>
    </location>
</feature>
<evidence type="ECO:0000256" key="1">
    <source>
        <dbReference type="SAM" id="Phobius"/>
    </source>
</evidence>
<feature type="transmembrane region" description="Helical" evidence="1">
    <location>
        <begin position="81"/>
        <end position="99"/>
    </location>
</feature>
<feature type="transmembrane region" description="Helical" evidence="1">
    <location>
        <begin position="197"/>
        <end position="225"/>
    </location>
</feature>
<feature type="transmembrane region" description="Helical" evidence="1">
    <location>
        <begin position="38"/>
        <end position="61"/>
    </location>
</feature>
<dbReference type="Pfam" id="PF11139">
    <property type="entry name" value="SfLAP"/>
    <property type="match status" value="1"/>
</dbReference>
<organism evidence="2 3">
    <name type="scientific">Mycolicibacterium septicum DSM 44393</name>
    <dbReference type="NCBI Taxonomy" id="1341646"/>
    <lineage>
        <taxon>Bacteria</taxon>
        <taxon>Bacillati</taxon>
        <taxon>Actinomycetota</taxon>
        <taxon>Actinomycetes</taxon>
        <taxon>Mycobacteriales</taxon>
        <taxon>Mycobacteriaceae</taxon>
        <taxon>Mycolicibacterium</taxon>
    </lineage>
</organism>
<comment type="caution">
    <text evidence="2">The sequence shown here is derived from an EMBL/GenBank/DDBJ whole genome shotgun (WGS) entry which is preliminary data.</text>
</comment>
<accession>A0A7X6MMQ0</accession>
<keyword evidence="1" id="KW-0812">Transmembrane</keyword>
<dbReference type="RefSeq" id="WP_044515070.1">
    <property type="nucleotide sequence ID" value="NZ_HG322951.1"/>
</dbReference>
<keyword evidence="1" id="KW-1133">Transmembrane helix</keyword>
<name>A0A7X6MMQ0_9MYCO</name>
<reference evidence="2 3" key="1">
    <citation type="submission" date="2020-04" db="EMBL/GenBank/DDBJ databases">
        <title>MicrobeNet Type strains.</title>
        <authorList>
            <person name="Nicholson A.C."/>
        </authorList>
    </citation>
    <scope>NUCLEOTIDE SEQUENCE [LARGE SCALE GENOMIC DNA]</scope>
    <source>
        <strain evidence="2 3">ATCC 700731</strain>
    </source>
</reference>
<proteinExistence type="predicted"/>
<evidence type="ECO:0000313" key="3">
    <source>
        <dbReference type="Proteomes" id="UP000518188"/>
    </source>
</evidence>
<evidence type="ECO:0000313" key="2">
    <source>
        <dbReference type="EMBL" id="NKZ10948.1"/>
    </source>
</evidence>
<dbReference type="InterPro" id="IPR021315">
    <property type="entry name" value="Gap/Sap"/>
</dbReference>
<gene>
    <name evidence="2" type="ORF">HGA11_08165</name>
</gene>
<dbReference type="EMBL" id="JAAXPJ010000002">
    <property type="protein sequence ID" value="NKZ10948.1"/>
    <property type="molecule type" value="Genomic_DNA"/>
</dbReference>
<feature type="transmembrane region" description="Helical" evidence="1">
    <location>
        <begin position="6"/>
        <end position="26"/>
    </location>
</feature>